<dbReference type="PANTHER" id="PTHR46577:SF1">
    <property type="entry name" value="HTH-TYPE TRANSCRIPTIONAL REGULATORY PROTEIN GABR"/>
    <property type="match status" value="1"/>
</dbReference>
<evidence type="ECO:0000256" key="3">
    <source>
        <dbReference type="ARBA" id="ARBA00023015"/>
    </source>
</evidence>
<dbReference type="Pfam" id="PF00155">
    <property type="entry name" value="Aminotran_1_2"/>
    <property type="match status" value="1"/>
</dbReference>
<dbReference type="Proteomes" id="UP000619260">
    <property type="component" value="Unassembled WGS sequence"/>
</dbReference>
<dbReference type="InterPro" id="IPR004839">
    <property type="entry name" value="Aminotransferase_I/II_large"/>
</dbReference>
<dbReference type="InterPro" id="IPR000524">
    <property type="entry name" value="Tscrpt_reg_HTH_GntR"/>
</dbReference>
<dbReference type="GO" id="GO:0030170">
    <property type="term" value="F:pyridoxal phosphate binding"/>
    <property type="evidence" value="ECO:0007669"/>
    <property type="project" value="InterPro"/>
</dbReference>
<dbReference type="PROSITE" id="PS50949">
    <property type="entry name" value="HTH_GNTR"/>
    <property type="match status" value="1"/>
</dbReference>
<sequence length="474" mass="51415">MEVHVSVSGRTDLAAQIYRQLHAAILDGRLRPGERMPPSRELASRIRVSRNTVAAAYERLTAEGFLEGRVGAGTYVCGAHVAKATRARRAPVGSIEPRALWRDLDLSVRDPPLGCEFDFRVGVPDPGLFPLDAWRRLVAAELRRDAFRAASYGEPSGHPGLRAAVARHLGTSRSVRVGADDVVVTHGAQQALDVIGRVLVDVGTCVAVERPGYAMARELFRTLGARVVGVPVDSEGLDVSALPAQARLVYTTPSHQFPLGTPMSLARRTALLAWAEHHRAAIIEDDYDSEFRYGDRPLEPLQSLDRSGRVIYVGSFSKTLSPMLRLGFLVAPASLRNAVRRAKQVTDWHTEVPSQAALARFIDDGLLARHIRRASRVYAERHALISTVLRRDFAPWFDVVPSSAGLHLCVLLRDGVTVDLDRARELSVGVADLSGYGGGPGLVLGFGMIPAERIPEGLRRLGLCVGGARVDIGG</sequence>
<dbReference type="InterPro" id="IPR036388">
    <property type="entry name" value="WH-like_DNA-bd_sf"/>
</dbReference>
<dbReference type="InterPro" id="IPR015424">
    <property type="entry name" value="PyrdxlP-dep_Trfase"/>
</dbReference>
<dbReference type="EMBL" id="BOPF01000067">
    <property type="protein sequence ID" value="GIJ52182.1"/>
    <property type="molecule type" value="Genomic_DNA"/>
</dbReference>
<dbReference type="GO" id="GO:0003677">
    <property type="term" value="F:DNA binding"/>
    <property type="evidence" value="ECO:0007669"/>
    <property type="project" value="UniProtKB-KW"/>
</dbReference>
<dbReference type="PRINTS" id="PR00035">
    <property type="entry name" value="HTHGNTR"/>
</dbReference>
<dbReference type="CDD" id="cd00609">
    <property type="entry name" value="AAT_like"/>
    <property type="match status" value="1"/>
</dbReference>
<comment type="caution">
    <text evidence="7">The sequence shown here is derived from an EMBL/GenBank/DDBJ whole genome shotgun (WGS) entry which is preliminary data.</text>
</comment>
<dbReference type="Gene3D" id="1.10.10.10">
    <property type="entry name" value="Winged helix-like DNA-binding domain superfamily/Winged helix DNA-binding domain"/>
    <property type="match status" value="1"/>
</dbReference>
<accession>A0A8J4DXK5</accession>
<protein>
    <submittedName>
        <fullName evidence="7">GntR family transcriptional regulator</fullName>
    </submittedName>
</protein>
<evidence type="ECO:0000313" key="8">
    <source>
        <dbReference type="Proteomes" id="UP000619260"/>
    </source>
</evidence>
<keyword evidence="8" id="KW-1185">Reference proteome</keyword>
<keyword evidence="4" id="KW-0238">DNA-binding</keyword>
<evidence type="ECO:0000256" key="5">
    <source>
        <dbReference type="ARBA" id="ARBA00023163"/>
    </source>
</evidence>
<dbReference type="Gene3D" id="3.40.640.10">
    <property type="entry name" value="Type I PLP-dependent aspartate aminotransferase-like (Major domain)"/>
    <property type="match status" value="1"/>
</dbReference>
<dbReference type="AlphaFoldDB" id="A0A8J4DXK5"/>
<dbReference type="GO" id="GO:0003700">
    <property type="term" value="F:DNA-binding transcription factor activity"/>
    <property type="evidence" value="ECO:0007669"/>
    <property type="project" value="InterPro"/>
</dbReference>
<organism evidence="7 8">
    <name type="scientific">Virgisporangium aliadipatigenens</name>
    <dbReference type="NCBI Taxonomy" id="741659"/>
    <lineage>
        <taxon>Bacteria</taxon>
        <taxon>Bacillati</taxon>
        <taxon>Actinomycetota</taxon>
        <taxon>Actinomycetes</taxon>
        <taxon>Micromonosporales</taxon>
        <taxon>Micromonosporaceae</taxon>
        <taxon>Virgisporangium</taxon>
    </lineage>
</organism>
<comment type="similarity">
    <text evidence="1">In the C-terminal section; belongs to the class-I pyridoxal-phosphate-dependent aminotransferase family.</text>
</comment>
<dbReference type="SUPFAM" id="SSF46785">
    <property type="entry name" value="Winged helix' DNA-binding domain"/>
    <property type="match status" value="1"/>
</dbReference>
<evidence type="ECO:0000259" key="6">
    <source>
        <dbReference type="PROSITE" id="PS50949"/>
    </source>
</evidence>
<reference evidence="7" key="1">
    <citation type="submission" date="2021-01" db="EMBL/GenBank/DDBJ databases">
        <title>Whole genome shotgun sequence of Virgisporangium aliadipatigenens NBRC 105644.</title>
        <authorList>
            <person name="Komaki H."/>
            <person name="Tamura T."/>
        </authorList>
    </citation>
    <scope>NUCLEOTIDE SEQUENCE</scope>
    <source>
        <strain evidence="7">NBRC 105644</strain>
    </source>
</reference>
<dbReference type="RefSeq" id="WP_203905580.1">
    <property type="nucleotide sequence ID" value="NZ_BOPF01000067.1"/>
</dbReference>
<dbReference type="SUPFAM" id="SSF53383">
    <property type="entry name" value="PLP-dependent transferases"/>
    <property type="match status" value="1"/>
</dbReference>
<dbReference type="PANTHER" id="PTHR46577">
    <property type="entry name" value="HTH-TYPE TRANSCRIPTIONAL REGULATORY PROTEIN GABR"/>
    <property type="match status" value="1"/>
</dbReference>
<keyword evidence="2" id="KW-0663">Pyridoxal phosphate</keyword>
<name>A0A8J4DXK5_9ACTN</name>
<dbReference type="CDD" id="cd07377">
    <property type="entry name" value="WHTH_GntR"/>
    <property type="match status" value="1"/>
</dbReference>
<feature type="domain" description="HTH gntR-type" evidence="6">
    <location>
        <begin position="11"/>
        <end position="79"/>
    </location>
</feature>
<proteinExistence type="inferred from homology"/>
<evidence type="ECO:0000256" key="2">
    <source>
        <dbReference type="ARBA" id="ARBA00022898"/>
    </source>
</evidence>
<evidence type="ECO:0000256" key="1">
    <source>
        <dbReference type="ARBA" id="ARBA00005384"/>
    </source>
</evidence>
<dbReference type="InterPro" id="IPR015421">
    <property type="entry name" value="PyrdxlP-dep_Trfase_major"/>
</dbReference>
<dbReference type="InterPro" id="IPR051446">
    <property type="entry name" value="HTH_trans_reg/aminotransferase"/>
</dbReference>
<gene>
    <name evidence="7" type="ORF">Val02_90680</name>
</gene>
<dbReference type="InterPro" id="IPR036390">
    <property type="entry name" value="WH_DNA-bd_sf"/>
</dbReference>
<keyword evidence="3" id="KW-0805">Transcription regulation</keyword>
<dbReference type="Pfam" id="PF00392">
    <property type="entry name" value="GntR"/>
    <property type="match status" value="1"/>
</dbReference>
<dbReference type="SMART" id="SM00345">
    <property type="entry name" value="HTH_GNTR"/>
    <property type="match status" value="1"/>
</dbReference>
<keyword evidence="5" id="KW-0804">Transcription</keyword>
<evidence type="ECO:0000256" key="4">
    <source>
        <dbReference type="ARBA" id="ARBA00023125"/>
    </source>
</evidence>
<evidence type="ECO:0000313" key="7">
    <source>
        <dbReference type="EMBL" id="GIJ52182.1"/>
    </source>
</evidence>